<dbReference type="Proteomes" id="UP000201826">
    <property type="component" value="Segment"/>
</dbReference>
<gene>
    <name evidence="1" type="primary">112</name>
    <name evidence="1" type="ORF">SEA_BIPPER_112</name>
</gene>
<accession>A0A142F2P0</accession>
<keyword evidence="2" id="KW-1185">Reference proteome</keyword>
<dbReference type="GeneID" id="29125833"/>
<protein>
    <recommendedName>
        <fullName evidence="3">Lipoprotein</fullName>
    </recommendedName>
</protein>
<evidence type="ECO:0008006" key="3">
    <source>
        <dbReference type="Google" id="ProtNLM"/>
    </source>
</evidence>
<dbReference type="PROSITE" id="PS51257">
    <property type="entry name" value="PROKAR_LIPOPROTEIN"/>
    <property type="match status" value="1"/>
</dbReference>
<dbReference type="KEGG" id="vg:29125833"/>
<proteinExistence type="predicted"/>
<dbReference type="EMBL" id="KU728633">
    <property type="protein sequence ID" value="AMQ67047.1"/>
    <property type="molecule type" value="Genomic_DNA"/>
</dbReference>
<reference evidence="2" key="1">
    <citation type="submission" date="2016-02" db="EMBL/GenBank/DDBJ databases">
        <authorList>
            <person name="Isern S."/>
            <person name="Barcellona C.M."/>
            <person name="Dozier K.D."/>
            <person name="Faust J.M."/>
            <person name="Fedrick A.J."/>
            <person name="Gagliardi L.E."/>
            <person name="Gatt S.M."/>
            <person name="Gleason P.S."/>
            <person name="Gomez E.A."/>
            <person name="Hoffman A.M."/>
            <person name="Jenkins M."/>
            <person name="Jones M.J."/>
            <person name="Lang J.F."/>
            <person name="Lequay S.M."/>
            <person name="Mars P.J."/>
            <person name="Mtchedlidze N."/>
            <person name="Osking Z.B."/>
            <person name="Paul L.M."/>
            <person name="Pica A.N."/>
            <person name="Robison M.D."/>
            <person name="Rodriguez D."/>
            <person name="Rosales K.A."/>
            <person name="Saravis L.E."/>
            <person name="Sisson B.M."/>
            <person name="Tan A.L."/>
            <person name="Voltaire R."/>
            <person name="Michael S.F."/>
            <person name="Warner M.H."/>
            <person name="Bradley K.W."/>
            <person name="Asai D.J."/>
            <person name="Bowman C.A."/>
            <person name="Russell D.A."/>
            <person name="Pope W.H."/>
            <person name="Jacobs-Sera D."/>
            <person name="Hendrix R.W."/>
            <person name="Hatfull G.F."/>
        </authorList>
    </citation>
    <scope>NUCLEOTIDE SEQUENCE [LARGE SCALE GENOMIC DNA]</scope>
</reference>
<organism evidence="1 2">
    <name type="scientific">Mycobacterium phage Bipper</name>
    <dbReference type="NCBI Taxonomy" id="1805457"/>
    <lineage>
        <taxon>Viruses</taxon>
        <taxon>Duplodnaviria</taxon>
        <taxon>Heunggongvirae</taxon>
        <taxon>Uroviricota</taxon>
        <taxon>Caudoviricetes</taxon>
        <taxon>Bippervirus</taxon>
        <taxon>Bippervirus bipper</taxon>
    </lineage>
</organism>
<dbReference type="RefSeq" id="YP_009303259.1">
    <property type="nucleotide sequence ID" value="NC_031253.1"/>
</dbReference>
<evidence type="ECO:0000313" key="2">
    <source>
        <dbReference type="Proteomes" id="UP000201826"/>
    </source>
</evidence>
<evidence type="ECO:0000313" key="1">
    <source>
        <dbReference type="EMBL" id="AMQ67047.1"/>
    </source>
</evidence>
<sequence length="146" mass="14764">MGRTVAVIAAAAAILAGCGQQPTAAPSTVTVTETRTVTAAPTAEPAAAPAAPSGDTYRGNGVYAVGQHPHSGLKAAMPPGRYTVSLMDDQAFGTWARCSDVLCGSSYPDNVIGDGIASGVGYSEVVEVLPSDVAVYLFNVRFTSVT</sequence>
<name>A0A142F2P0_9CAUD</name>